<dbReference type="AlphaFoldDB" id="A0A0P0W380"/>
<dbReference type="EMBL" id="AP014959">
    <property type="protein sequence ID" value="BAS86479.1"/>
    <property type="molecule type" value="Genomic_DNA"/>
</dbReference>
<accession>A0A0P0W380</accession>
<keyword evidence="3" id="KW-1185">Reference proteome</keyword>
<feature type="region of interest" description="Disordered" evidence="1">
    <location>
        <begin position="1"/>
        <end position="26"/>
    </location>
</feature>
<reference evidence="2 3" key="2">
    <citation type="journal article" date="2013" name="Plant Cell Physiol.">
        <title>Rice Annotation Project Database (RAP-DB): an integrative and interactive database for rice genomics.</title>
        <authorList>
            <person name="Sakai H."/>
            <person name="Lee S.S."/>
            <person name="Tanaka T."/>
            <person name="Numa H."/>
            <person name="Kim J."/>
            <person name="Kawahara Y."/>
            <person name="Wakimoto H."/>
            <person name="Yang C.C."/>
            <person name="Iwamoto M."/>
            <person name="Abe T."/>
            <person name="Yamada Y."/>
            <person name="Muto A."/>
            <person name="Inokuchi H."/>
            <person name="Ikemura T."/>
            <person name="Matsumoto T."/>
            <person name="Sasaki T."/>
            <person name="Itoh T."/>
        </authorList>
    </citation>
    <scope>NUCLEOTIDE SEQUENCE [LARGE SCALE GENOMIC DNA]</scope>
    <source>
        <strain evidence="3">cv. Nipponbare</strain>
    </source>
</reference>
<evidence type="ECO:0000313" key="2">
    <source>
        <dbReference type="EMBL" id="BAS86479.1"/>
    </source>
</evidence>
<evidence type="ECO:0000313" key="3">
    <source>
        <dbReference type="Proteomes" id="UP000059680"/>
    </source>
</evidence>
<dbReference type="Gramene" id="Os03t0758350-00">
    <property type="protein sequence ID" value="Os03t0758350-00"/>
    <property type="gene ID" value="Os03g0758350"/>
</dbReference>
<evidence type="ECO:0000256" key="1">
    <source>
        <dbReference type="SAM" id="MobiDB-lite"/>
    </source>
</evidence>
<dbReference type="PaxDb" id="39947-A0A0P0W380"/>
<dbReference type="Proteomes" id="UP000059680">
    <property type="component" value="Chromosome 3"/>
</dbReference>
<feature type="region of interest" description="Disordered" evidence="1">
    <location>
        <begin position="89"/>
        <end position="110"/>
    </location>
</feature>
<gene>
    <name evidence="2" type="ordered locus">Os03g0758350</name>
    <name evidence="2" type="ORF">OSNPB_030758350</name>
</gene>
<proteinExistence type="predicted"/>
<protein>
    <submittedName>
        <fullName evidence="2">Os03g0758350 protein</fullName>
    </submittedName>
</protein>
<reference evidence="2 3" key="3">
    <citation type="journal article" date="2013" name="Rice">
        <title>Improvement of the Oryza sativa Nipponbare reference genome using next generation sequence and optical map data.</title>
        <authorList>
            <person name="Kawahara Y."/>
            <person name="de la Bastide M."/>
            <person name="Hamilton J.P."/>
            <person name="Kanamori H."/>
            <person name="McCombie W.R."/>
            <person name="Ouyang S."/>
            <person name="Schwartz D.C."/>
            <person name="Tanaka T."/>
            <person name="Wu J."/>
            <person name="Zhou S."/>
            <person name="Childs K.L."/>
            <person name="Davidson R.M."/>
            <person name="Lin H."/>
            <person name="Quesada-Ocampo L."/>
            <person name="Vaillancourt B."/>
            <person name="Sakai H."/>
            <person name="Lee S.S."/>
            <person name="Kim J."/>
            <person name="Numa H."/>
            <person name="Itoh T."/>
            <person name="Buell C.R."/>
            <person name="Matsumoto T."/>
        </authorList>
    </citation>
    <scope>NUCLEOTIDE SEQUENCE [LARGE SCALE GENOMIC DNA]</scope>
    <source>
        <strain evidence="3">cv. Nipponbare</strain>
    </source>
</reference>
<sequence length="185" mass="20859">MAEPAVPVVGPAGGRRLRRRRQVGRRPCLVPAPRELDVDGRPRPPVGGVVARRPLELLVGELVPELLRDEAKVGGVEAERLRRLDALERRRRRRQPVQGRPPEAPRQQLVAEEVAGAEHTRRHHALGQRLRAPELPLEDEHHPLHRVALPDHLLAAGEHQRPQPVADVVQDEIVHAMEQRNLKNE</sequence>
<feature type="compositionally biased region" description="Basic residues" evidence="1">
    <location>
        <begin position="15"/>
        <end position="24"/>
    </location>
</feature>
<feature type="compositionally biased region" description="Low complexity" evidence="1">
    <location>
        <begin position="1"/>
        <end position="10"/>
    </location>
</feature>
<reference evidence="3" key="1">
    <citation type="journal article" date="2005" name="Nature">
        <title>The map-based sequence of the rice genome.</title>
        <authorList>
            <consortium name="International rice genome sequencing project (IRGSP)"/>
            <person name="Matsumoto T."/>
            <person name="Wu J."/>
            <person name="Kanamori H."/>
            <person name="Katayose Y."/>
            <person name="Fujisawa M."/>
            <person name="Namiki N."/>
            <person name="Mizuno H."/>
            <person name="Yamamoto K."/>
            <person name="Antonio B.A."/>
            <person name="Baba T."/>
            <person name="Sakata K."/>
            <person name="Nagamura Y."/>
            <person name="Aoki H."/>
            <person name="Arikawa K."/>
            <person name="Arita K."/>
            <person name="Bito T."/>
            <person name="Chiden Y."/>
            <person name="Fujitsuka N."/>
            <person name="Fukunaka R."/>
            <person name="Hamada M."/>
            <person name="Harada C."/>
            <person name="Hayashi A."/>
            <person name="Hijishita S."/>
            <person name="Honda M."/>
            <person name="Hosokawa S."/>
            <person name="Ichikawa Y."/>
            <person name="Idonuma A."/>
            <person name="Iijima M."/>
            <person name="Ikeda M."/>
            <person name="Ikeno M."/>
            <person name="Ito K."/>
            <person name="Ito S."/>
            <person name="Ito T."/>
            <person name="Ito Y."/>
            <person name="Ito Y."/>
            <person name="Iwabuchi A."/>
            <person name="Kamiya K."/>
            <person name="Karasawa W."/>
            <person name="Kurita K."/>
            <person name="Katagiri S."/>
            <person name="Kikuta A."/>
            <person name="Kobayashi H."/>
            <person name="Kobayashi N."/>
            <person name="Machita K."/>
            <person name="Maehara T."/>
            <person name="Masukawa M."/>
            <person name="Mizubayashi T."/>
            <person name="Mukai Y."/>
            <person name="Nagasaki H."/>
            <person name="Nagata Y."/>
            <person name="Naito S."/>
            <person name="Nakashima M."/>
            <person name="Nakama Y."/>
            <person name="Nakamichi Y."/>
            <person name="Nakamura M."/>
            <person name="Meguro A."/>
            <person name="Negishi M."/>
            <person name="Ohta I."/>
            <person name="Ohta T."/>
            <person name="Okamoto M."/>
            <person name="Ono N."/>
            <person name="Saji S."/>
            <person name="Sakaguchi M."/>
            <person name="Sakai K."/>
            <person name="Shibata M."/>
            <person name="Shimokawa T."/>
            <person name="Song J."/>
            <person name="Takazaki Y."/>
            <person name="Terasawa K."/>
            <person name="Tsugane M."/>
            <person name="Tsuji K."/>
            <person name="Ueda S."/>
            <person name="Waki K."/>
            <person name="Yamagata H."/>
            <person name="Yamamoto M."/>
            <person name="Yamamoto S."/>
            <person name="Yamane H."/>
            <person name="Yoshiki S."/>
            <person name="Yoshihara R."/>
            <person name="Yukawa K."/>
            <person name="Zhong H."/>
            <person name="Yano M."/>
            <person name="Yuan Q."/>
            <person name="Ouyang S."/>
            <person name="Liu J."/>
            <person name="Jones K.M."/>
            <person name="Gansberger K."/>
            <person name="Moffat K."/>
            <person name="Hill J."/>
            <person name="Bera J."/>
            <person name="Fadrosh D."/>
            <person name="Jin S."/>
            <person name="Johri S."/>
            <person name="Kim M."/>
            <person name="Overton L."/>
            <person name="Reardon M."/>
            <person name="Tsitrin T."/>
            <person name="Vuong H."/>
            <person name="Weaver B."/>
            <person name="Ciecko A."/>
            <person name="Tallon L."/>
            <person name="Jackson J."/>
            <person name="Pai G."/>
            <person name="Aken S.V."/>
            <person name="Utterback T."/>
            <person name="Reidmuller S."/>
            <person name="Feldblyum T."/>
            <person name="Hsiao J."/>
            <person name="Zismann V."/>
            <person name="Iobst S."/>
            <person name="de Vazeille A.R."/>
            <person name="Buell C.R."/>
            <person name="Ying K."/>
            <person name="Li Y."/>
            <person name="Lu T."/>
            <person name="Huang Y."/>
            <person name="Zhao Q."/>
            <person name="Feng Q."/>
            <person name="Zhang L."/>
            <person name="Zhu J."/>
            <person name="Weng Q."/>
            <person name="Mu J."/>
            <person name="Lu Y."/>
            <person name="Fan D."/>
            <person name="Liu Y."/>
            <person name="Guan J."/>
            <person name="Zhang Y."/>
            <person name="Yu S."/>
            <person name="Liu X."/>
            <person name="Zhang Y."/>
            <person name="Hong G."/>
            <person name="Han B."/>
            <person name="Choisne N."/>
            <person name="Demange N."/>
            <person name="Orjeda G."/>
            <person name="Samain S."/>
            <person name="Cattolico L."/>
            <person name="Pelletier E."/>
            <person name="Couloux A."/>
            <person name="Segurens B."/>
            <person name="Wincker P."/>
            <person name="D'Hont A."/>
            <person name="Scarpelli C."/>
            <person name="Weissenbach J."/>
            <person name="Salanoubat M."/>
            <person name="Quetier F."/>
            <person name="Yu Y."/>
            <person name="Kim H.R."/>
            <person name="Rambo T."/>
            <person name="Currie J."/>
            <person name="Collura K."/>
            <person name="Luo M."/>
            <person name="Yang T."/>
            <person name="Ammiraju J.S.S."/>
            <person name="Engler F."/>
            <person name="Soderlund C."/>
            <person name="Wing R.A."/>
            <person name="Palmer L.E."/>
            <person name="de la Bastide M."/>
            <person name="Spiegel L."/>
            <person name="Nascimento L."/>
            <person name="Zutavern T."/>
            <person name="O'Shaughnessy A."/>
            <person name="Dike S."/>
            <person name="Dedhia N."/>
            <person name="Preston R."/>
            <person name="Balija V."/>
            <person name="McCombie W.R."/>
            <person name="Chow T."/>
            <person name="Chen H."/>
            <person name="Chung M."/>
            <person name="Chen C."/>
            <person name="Shaw J."/>
            <person name="Wu H."/>
            <person name="Hsiao K."/>
            <person name="Chao Y."/>
            <person name="Chu M."/>
            <person name="Cheng C."/>
            <person name="Hour A."/>
            <person name="Lee P."/>
            <person name="Lin S."/>
            <person name="Lin Y."/>
            <person name="Liou J."/>
            <person name="Liu S."/>
            <person name="Hsing Y."/>
            <person name="Raghuvanshi S."/>
            <person name="Mohanty A."/>
            <person name="Bharti A.K."/>
            <person name="Gaur A."/>
            <person name="Gupta V."/>
            <person name="Kumar D."/>
            <person name="Ravi V."/>
            <person name="Vij S."/>
            <person name="Kapur A."/>
            <person name="Khurana P."/>
            <person name="Khurana P."/>
            <person name="Khurana J.P."/>
            <person name="Tyagi A.K."/>
            <person name="Gaikwad K."/>
            <person name="Singh A."/>
            <person name="Dalal V."/>
            <person name="Srivastava S."/>
            <person name="Dixit A."/>
            <person name="Pal A.K."/>
            <person name="Ghazi I.A."/>
            <person name="Yadav M."/>
            <person name="Pandit A."/>
            <person name="Bhargava A."/>
            <person name="Sureshbabu K."/>
            <person name="Batra K."/>
            <person name="Sharma T.R."/>
            <person name="Mohapatra T."/>
            <person name="Singh N.K."/>
            <person name="Messing J."/>
            <person name="Nelson A.B."/>
            <person name="Fuks G."/>
            <person name="Kavchok S."/>
            <person name="Keizer G."/>
            <person name="Linton E."/>
            <person name="Llaca V."/>
            <person name="Song R."/>
            <person name="Tanyolac B."/>
            <person name="Young S."/>
            <person name="Ho-Il K."/>
            <person name="Hahn J.H."/>
            <person name="Sangsakoo G."/>
            <person name="Vanavichit A."/>
            <person name="de Mattos Luiz.A.T."/>
            <person name="Zimmer P.D."/>
            <person name="Malone G."/>
            <person name="Dellagostin O."/>
            <person name="de Oliveira A.C."/>
            <person name="Bevan M."/>
            <person name="Bancroft I."/>
            <person name="Minx P."/>
            <person name="Cordum H."/>
            <person name="Wilson R."/>
            <person name="Cheng Z."/>
            <person name="Jin W."/>
            <person name="Jiang J."/>
            <person name="Leong S.A."/>
            <person name="Iwama H."/>
            <person name="Gojobori T."/>
            <person name="Itoh T."/>
            <person name="Niimura Y."/>
            <person name="Fujii Y."/>
            <person name="Habara T."/>
            <person name="Sakai H."/>
            <person name="Sato Y."/>
            <person name="Wilson G."/>
            <person name="Kumar K."/>
            <person name="McCouch S."/>
            <person name="Juretic N."/>
            <person name="Hoen D."/>
            <person name="Wright S."/>
            <person name="Bruskiewich R."/>
            <person name="Bureau T."/>
            <person name="Miyao A."/>
            <person name="Hirochika H."/>
            <person name="Nishikawa T."/>
            <person name="Kadowaki K."/>
            <person name="Sugiura M."/>
            <person name="Burr B."/>
            <person name="Sasaki T."/>
        </authorList>
    </citation>
    <scope>NUCLEOTIDE SEQUENCE [LARGE SCALE GENOMIC DNA]</scope>
    <source>
        <strain evidence="3">cv. Nipponbare</strain>
    </source>
</reference>
<dbReference type="FunCoup" id="A0A0P0W380">
    <property type="interactions" value="76"/>
</dbReference>
<dbReference type="InParanoid" id="A0A0P0W380"/>
<name>A0A0P0W380_ORYSJ</name>
<feature type="non-terminal residue" evidence="2">
    <location>
        <position position="185"/>
    </location>
</feature>
<organism evidence="2 3">
    <name type="scientific">Oryza sativa subsp. japonica</name>
    <name type="common">Rice</name>
    <dbReference type="NCBI Taxonomy" id="39947"/>
    <lineage>
        <taxon>Eukaryota</taxon>
        <taxon>Viridiplantae</taxon>
        <taxon>Streptophyta</taxon>
        <taxon>Embryophyta</taxon>
        <taxon>Tracheophyta</taxon>
        <taxon>Spermatophyta</taxon>
        <taxon>Magnoliopsida</taxon>
        <taxon>Liliopsida</taxon>
        <taxon>Poales</taxon>
        <taxon>Poaceae</taxon>
        <taxon>BOP clade</taxon>
        <taxon>Oryzoideae</taxon>
        <taxon>Oryzeae</taxon>
        <taxon>Oryzinae</taxon>
        <taxon>Oryza</taxon>
        <taxon>Oryza sativa</taxon>
    </lineage>
</organism>